<protein>
    <submittedName>
        <fullName evidence="2">Uncharacterized protein</fullName>
    </submittedName>
</protein>
<reference evidence="1 3" key="1">
    <citation type="submission" date="2018-11" db="EMBL/GenBank/DDBJ databases">
        <title>Shewanella sp. M2.</title>
        <authorList>
            <person name="Hwang Y.J."/>
            <person name="Hwang C.Y."/>
        </authorList>
    </citation>
    <scope>NUCLEOTIDE SEQUENCE [LARGE SCALE GENOMIC DNA]</scope>
    <source>
        <strain evidence="1 3">M2</strain>
    </source>
</reference>
<keyword evidence="3" id="KW-1185">Reference proteome</keyword>
<dbReference type="OrthoDB" id="6212140at2"/>
<dbReference type="Proteomes" id="UP000278855">
    <property type="component" value="Unassembled WGS sequence"/>
</dbReference>
<reference evidence="2" key="3">
    <citation type="submission" date="2018-11" db="EMBL/GenBank/DDBJ databases">
        <authorList>
            <person name="Hwang Y.J."/>
            <person name="Hwang C.Y."/>
        </authorList>
    </citation>
    <scope>NUCLEOTIDE SEQUENCE</scope>
    <source>
        <strain evidence="2">R106</strain>
    </source>
</reference>
<dbReference type="KEGG" id="spsr:EGC80_18425"/>
<dbReference type="EMBL" id="RKKB01000001">
    <property type="protein sequence ID" value="RPA34490.1"/>
    <property type="molecule type" value="Genomic_DNA"/>
</dbReference>
<sequence>MIDAVCTYGGERHTFSILKFQALPETDIEQFRQFLECPECKGKAYYRKRSSDGKAACFGSRYHIVGCDEGSPSTQREREVSHSLEVNQIIAGADVISIDFLLSKSIKKAKDKLSTYNKSTAEQTTASVLNPKVNPKPDISSRIDAEEKPKSNIKRLGLEKILNSLMRGSDLAQSSTLIELDVGYTFKAKNLFVNFADAEPSDSVKQAKPKMYWGTISHLDKELDWLNPSDCNDVGIPLSKYKSTILSHFNISEPRQLEGAGIIVFGKCFWNAKKTRKIIELWNAERIFISVLEE</sequence>
<evidence type="ECO:0000313" key="2">
    <source>
        <dbReference type="EMBL" id="RPA34490.1"/>
    </source>
</evidence>
<dbReference type="RefSeq" id="WP_124011697.1">
    <property type="nucleotide sequence ID" value="NZ_CP034073.1"/>
</dbReference>
<dbReference type="Proteomes" id="UP000273778">
    <property type="component" value="Chromosome"/>
</dbReference>
<gene>
    <name evidence="2" type="ORF">EGC77_02065</name>
    <name evidence="1" type="ORF">EGC80_18425</name>
</gene>
<proteinExistence type="predicted"/>
<reference evidence="4" key="2">
    <citation type="submission" date="2018-11" db="EMBL/GenBank/DDBJ databases">
        <title>Shewanella sp. R106.</title>
        <authorList>
            <person name="Hwang Y.J."/>
            <person name="Hwang C.Y."/>
        </authorList>
    </citation>
    <scope>NUCLEOTIDE SEQUENCE [LARGE SCALE GENOMIC DNA]</scope>
    <source>
        <strain evidence="4">R106</strain>
    </source>
</reference>
<evidence type="ECO:0000313" key="1">
    <source>
        <dbReference type="EMBL" id="AZG36641.1"/>
    </source>
</evidence>
<name>A0A3N4EJT3_9GAMM</name>
<dbReference type="AlphaFoldDB" id="A0A3N4EJT3"/>
<evidence type="ECO:0000313" key="3">
    <source>
        <dbReference type="Proteomes" id="UP000273778"/>
    </source>
</evidence>
<dbReference type="EMBL" id="CP034073">
    <property type="protein sequence ID" value="AZG36641.1"/>
    <property type="molecule type" value="Genomic_DNA"/>
</dbReference>
<accession>A0A3N4EJT3</accession>
<evidence type="ECO:0000313" key="4">
    <source>
        <dbReference type="Proteomes" id="UP000278855"/>
    </source>
</evidence>
<organism evidence="2 4">
    <name type="scientific">Shewanella psychromarinicola</name>
    <dbReference type="NCBI Taxonomy" id="2487742"/>
    <lineage>
        <taxon>Bacteria</taxon>
        <taxon>Pseudomonadati</taxon>
        <taxon>Pseudomonadota</taxon>
        <taxon>Gammaproteobacteria</taxon>
        <taxon>Alteromonadales</taxon>
        <taxon>Shewanellaceae</taxon>
        <taxon>Shewanella</taxon>
    </lineage>
</organism>